<evidence type="ECO:0000313" key="4">
    <source>
        <dbReference type="EMBL" id="MFI7261853.1"/>
    </source>
</evidence>
<dbReference type="Proteomes" id="UP001612812">
    <property type="component" value="Unassembled WGS sequence"/>
</dbReference>
<keyword evidence="2 4" id="KW-0808">Transferase</keyword>
<feature type="domain" description="Glycosyltransferase subfamily 4-like N-terminal" evidence="3">
    <location>
        <begin position="46"/>
        <end position="252"/>
    </location>
</feature>
<proteinExistence type="predicted"/>
<name>A0ABW7ZG67_9ACTN</name>
<dbReference type="InterPro" id="IPR028098">
    <property type="entry name" value="Glyco_trans_4-like_N"/>
</dbReference>
<reference evidence="4 5" key="1">
    <citation type="submission" date="2024-10" db="EMBL/GenBank/DDBJ databases">
        <title>The Natural Products Discovery Center: Release of the First 8490 Sequenced Strains for Exploring Actinobacteria Biosynthetic Diversity.</title>
        <authorList>
            <person name="Kalkreuter E."/>
            <person name="Kautsar S.A."/>
            <person name="Yang D."/>
            <person name="Bader C.D."/>
            <person name="Teijaro C.N."/>
            <person name="Fluegel L."/>
            <person name="Davis C.M."/>
            <person name="Simpson J.R."/>
            <person name="Lauterbach L."/>
            <person name="Steele A.D."/>
            <person name="Gui C."/>
            <person name="Meng S."/>
            <person name="Li G."/>
            <person name="Viehrig K."/>
            <person name="Ye F."/>
            <person name="Su P."/>
            <person name="Kiefer A.F."/>
            <person name="Nichols A."/>
            <person name="Cepeda A.J."/>
            <person name="Yan W."/>
            <person name="Fan B."/>
            <person name="Jiang Y."/>
            <person name="Adhikari A."/>
            <person name="Zheng C.-J."/>
            <person name="Schuster L."/>
            <person name="Cowan T.M."/>
            <person name="Smanski M.J."/>
            <person name="Chevrette M.G."/>
            <person name="De Carvalho L.P.S."/>
            <person name="Shen B."/>
        </authorList>
    </citation>
    <scope>NUCLEOTIDE SEQUENCE [LARGE SCALE GENOMIC DNA]</scope>
    <source>
        <strain evidence="4 5">NPDC049845</strain>
    </source>
</reference>
<dbReference type="SUPFAM" id="SSF53756">
    <property type="entry name" value="UDP-Glycosyltransferase/glycogen phosphorylase"/>
    <property type="match status" value="1"/>
</dbReference>
<comment type="caution">
    <text evidence="4">The sequence shown here is derived from an EMBL/GenBank/DDBJ whole genome shotgun (WGS) entry which is preliminary data.</text>
</comment>
<sequence length="477" mass="50856">MELVRADAELGTSGMAGPHPADGSGRRGRLLILAHCFPPSELVGARRPAALARFARAAGWDVRVLTGTPADPAGPGEDLPEELVVRAAPVFRWPGVGGPAPADPTGAGTATTDPTRFAAARATARRVARGVGREVLMVPDSDANWIPSSVRRFLRTGWRPDVIVASGPPFSGFVVAATLGRKLRVPWVADYRDLWTVGNEYWVHGQTAPRRRADHWLERRLLRSAALGVTISEPLARTLRSTFGVETHVVMNGIDRRPPGSPARATEPAATRRAAGLDVPESALLLAHTGVLYPGRRDPGPLLDALALLGDDARNMHLVLAGVDNGVARDAVARSTVADLVTTTGQVPAERSWRIQAAADVLVLLMWDDPMDAGTVPGKLFDYLRARRPILVVGHPDGVVAELVGSRNAGVVLSSAPEIAEQLRAWSAQKRRDGGVPALPESALDGLYRDDQMAGYLRLLSGVAGRHRVVTRPRTGA</sequence>
<dbReference type="EMBL" id="JBITLE010000002">
    <property type="protein sequence ID" value="MFI7261853.1"/>
    <property type="molecule type" value="Genomic_DNA"/>
</dbReference>
<dbReference type="EC" id="2.4.-.-" evidence="4"/>
<keyword evidence="5" id="KW-1185">Reference proteome</keyword>
<dbReference type="Gene3D" id="3.40.50.2000">
    <property type="entry name" value="Glycogen Phosphorylase B"/>
    <property type="match status" value="2"/>
</dbReference>
<dbReference type="GO" id="GO:0016757">
    <property type="term" value="F:glycosyltransferase activity"/>
    <property type="evidence" value="ECO:0007669"/>
    <property type="project" value="UniProtKB-KW"/>
</dbReference>
<evidence type="ECO:0000256" key="2">
    <source>
        <dbReference type="ARBA" id="ARBA00022679"/>
    </source>
</evidence>
<keyword evidence="1 4" id="KW-0328">Glycosyltransferase</keyword>
<organism evidence="4 5">
    <name type="scientific">Micromonospora maritima</name>
    <dbReference type="NCBI Taxonomy" id="986711"/>
    <lineage>
        <taxon>Bacteria</taxon>
        <taxon>Bacillati</taxon>
        <taxon>Actinomycetota</taxon>
        <taxon>Actinomycetes</taxon>
        <taxon>Micromonosporales</taxon>
        <taxon>Micromonosporaceae</taxon>
        <taxon>Micromonospora</taxon>
    </lineage>
</organism>
<dbReference type="RefSeq" id="WP_396825703.1">
    <property type="nucleotide sequence ID" value="NZ_JBITLE010000002.1"/>
</dbReference>
<evidence type="ECO:0000313" key="5">
    <source>
        <dbReference type="Proteomes" id="UP001612812"/>
    </source>
</evidence>
<accession>A0ABW7ZG67</accession>
<evidence type="ECO:0000259" key="3">
    <source>
        <dbReference type="Pfam" id="PF13579"/>
    </source>
</evidence>
<protein>
    <submittedName>
        <fullName evidence="4">Glycosyltransferase</fullName>
        <ecNumber evidence="4">2.4.-.-</ecNumber>
    </submittedName>
</protein>
<dbReference type="Pfam" id="PF13579">
    <property type="entry name" value="Glyco_trans_4_4"/>
    <property type="match status" value="1"/>
</dbReference>
<gene>
    <name evidence="4" type="ORF">ACIBP4_05990</name>
</gene>
<evidence type="ECO:0000256" key="1">
    <source>
        <dbReference type="ARBA" id="ARBA00022676"/>
    </source>
</evidence>